<name>A0A955L995_9BACT</name>
<gene>
    <name evidence="1" type="ORF">KC669_00505</name>
</gene>
<dbReference type="AlphaFoldDB" id="A0A955L995"/>
<dbReference type="EMBL" id="JAGQLF010000003">
    <property type="protein sequence ID" value="MCA9386495.1"/>
    <property type="molecule type" value="Genomic_DNA"/>
</dbReference>
<sequence length="394" mass="45397">MKSSYFYNDLPYVEDFKDITNERLFKDAPVDWYIIVSDVRGSTAAVEDGKYHEVNFAAACATTSVLNIDKNIEFPFVFGGDGSTILIPPEYVDKAGDVLRDAQNFAKESFNIDIRIGCVPVIDILRSRHKIKIVKLKVTDNYYQAVFHGGGLDHAEFLVKTEEKYQFKTKKKIDGKADFTGLQCVWQDIPSKKDEIVSLLIKANPNYDSETRIYNEVMRKIQQIYGRKDERYPIKEGSISIKSNYKKIKLETILEAYRTGQDFRKKFLINYLKSIGSNIKNFFKSKIKSISQKAYKYTIVNSIDSEKFDDMLRMVIAGNADQRHQLVGYLEEQYQNGKLAYGIHTTSSIHMTCLIVERKGKHVHFIDGSNGGYTYAAKELKNRVKWQKIYMQTI</sequence>
<dbReference type="Proteomes" id="UP000714915">
    <property type="component" value="Unassembled WGS sequence"/>
</dbReference>
<comment type="caution">
    <text evidence="1">The sequence shown here is derived from an EMBL/GenBank/DDBJ whole genome shotgun (WGS) entry which is preliminary data.</text>
</comment>
<dbReference type="Pfam" id="PF11294">
    <property type="entry name" value="DUF3095"/>
    <property type="match status" value="1"/>
</dbReference>
<evidence type="ECO:0000313" key="2">
    <source>
        <dbReference type="Proteomes" id="UP000714915"/>
    </source>
</evidence>
<protein>
    <submittedName>
        <fullName evidence="1">DUF3095 domain-containing protein</fullName>
    </submittedName>
</protein>
<organism evidence="1 2">
    <name type="scientific">Candidatus Dojkabacteria bacterium</name>
    <dbReference type="NCBI Taxonomy" id="2099670"/>
    <lineage>
        <taxon>Bacteria</taxon>
        <taxon>Candidatus Dojkabacteria</taxon>
    </lineage>
</organism>
<evidence type="ECO:0000313" key="1">
    <source>
        <dbReference type="EMBL" id="MCA9386495.1"/>
    </source>
</evidence>
<proteinExistence type="predicted"/>
<accession>A0A955L995</accession>
<reference evidence="1" key="2">
    <citation type="journal article" date="2021" name="Microbiome">
        <title>Successional dynamics and alternative stable states in a saline activated sludge microbial community over 9 years.</title>
        <authorList>
            <person name="Wang Y."/>
            <person name="Ye J."/>
            <person name="Ju F."/>
            <person name="Liu L."/>
            <person name="Boyd J.A."/>
            <person name="Deng Y."/>
            <person name="Parks D.H."/>
            <person name="Jiang X."/>
            <person name="Yin X."/>
            <person name="Woodcroft B.J."/>
            <person name="Tyson G.W."/>
            <person name="Hugenholtz P."/>
            <person name="Polz M.F."/>
            <person name="Zhang T."/>
        </authorList>
    </citation>
    <scope>NUCLEOTIDE SEQUENCE</scope>
    <source>
        <strain evidence="1">HKST-UBA09</strain>
    </source>
</reference>
<dbReference type="InterPro" id="IPR021445">
    <property type="entry name" value="DUF3095"/>
</dbReference>
<reference evidence="1" key="1">
    <citation type="submission" date="2020-04" db="EMBL/GenBank/DDBJ databases">
        <authorList>
            <person name="Zhang T."/>
        </authorList>
    </citation>
    <scope>NUCLEOTIDE SEQUENCE</scope>
    <source>
        <strain evidence="1">HKST-UBA09</strain>
    </source>
</reference>